<feature type="region of interest" description="Disordered" evidence="1">
    <location>
        <begin position="205"/>
        <end position="228"/>
    </location>
</feature>
<evidence type="ECO:0000256" key="1">
    <source>
        <dbReference type="SAM" id="MobiDB-lite"/>
    </source>
</evidence>
<comment type="caution">
    <text evidence="2">The sequence shown here is derived from an EMBL/GenBank/DDBJ whole genome shotgun (WGS) entry which is preliminary data.</text>
</comment>
<name>A0A8I0MGG1_CITAM</name>
<dbReference type="GO" id="GO:0006270">
    <property type="term" value="P:DNA replication initiation"/>
    <property type="evidence" value="ECO:0007669"/>
    <property type="project" value="InterPro"/>
</dbReference>
<protein>
    <submittedName>
        <fullName evidence="2">Replication protein</fullName>
    </submittedName>
</protein>
<dbReference type="Proteomes" id="UP000656723">
    <property type="component" value="Unassembled WGS sequence"/>
</dbReference>
<accession>A0A8I0MGG1</accession>
<dbReference type="RefSeq" id="WP_192477596.1">
    <property type="nucleotide sequence ID" value="NZ_VKME01000006.1"/>
</dbReference>
<reference evidence="2" key="1">
    <citation type="submission" date="2019-07" db="EMBL/GenBank/DDBJ databases">
        <title>KPC-2 carbapenem resistent Enterobacterales isolates from Germany.</title>
        <authorList>
            <person name="Yao Y."/>
            <person name="Falgenhauer L."/>
            <person name="Imirzalioglu C."/>
            <person name="Chakraborty T."/>
        </authorList>
    </citation>
    <scope>NUCLEOTIDE SEQUENCE</scope>
    <source>
        <strain evidence="2">CA13304</strain>
    </source>
</reference>
<dbReference type="InterPro" id="IPR009731">
    <property type="entry name" value="P-like"/>
</dbReference>
<dbReference type="EMBL" id="VKME01000006">
    <property type="protein sequence ID" value="MBE0126753.1"/>
    <property type="molecule type" value="Genomic_DNA"/>
</dbReference>
<evidence type="ECO:0000313" key="2">
    <source>
        <dbReference type="EMBL" id="MBE0126753.1"/>
    </source>
</evidence>
<organism evidence="2 3">
    <name type="scientific">Citrobacter amalonaticus</name>
    <dbReference type="NCBI Taxonomy" id="35703"/>
    <lineage>
        <taxon>Bacteria</taxon>
        <taxon>Pseudomonadati</taxon>
        <taxon>Pseudomonadota</taxon>
        <taxon>Gammaproteobacteria</taxon>
        <taxon>Enterobacterales</taxon>
        <taxon>Enterobacteriaceae</taxon>
        <taxon>Citrobacter</taxon>
    </lineage>
</organism>
<gene>
    <name evidence="2" type="ORF">FOT72_01645</name>
</gene>
<dbReference type="Pfam" id="PF06992">
    <property type="entry name" value="Phage_lambda_P"/>
    <property type="match status" value="1"/>
</dbReference>
<evidence type="ECO:0000313" key="3">
    <source>
        <dbReference type="Proteomes" id="UP000656723"/>
    </source>
</evidence>
<dbReference type="AlphaFoldDB" id="A0A8I0MGG1"/>
<proteinExistence type="predicted"/>
<sequence length="261" mass="29097">MNNVFNAIQSRDGAALSRMSGSDRQHEGNDNVVNITAERLVDALFKQLKQLFPAAEQTNLKTAAQEVSAKQQWIAAFAEGGIRTREQVSAGMRHARASESPFWPSPGQFIKWCKDSKMVLGVSIDDVMGEFHRYAKEKSLQPGGPERFPWRHPVMYWIVCDTRRAMYQRQLSEAEVEKHARKLLDEWAQKVAAGQQIPDPVLSIQAKPEPMSTPPDSSGSAYHPPGRSFGCMPNSATLGGITPAMWLMEEYRRGKAAGLIK</sequence>